<feature type="region of interest" description="Disordered" evidence="1">
    <location>
        <begin position="1"/>
        <end position="63"/>
    </location>
</feature>
<accession>A0A6G1GQ21</accession>
<name>A0A6G1GQ21_9PEZI</name>
<dbReference type="Proteomes" id="UP000800041">
    <property type="component" value="Unassembled WGS sequence"/>
</dbReference>
<evidence type="ECO:0000256" key="1">
    <source>
        <dbReference type="SAM" id="MobiDB-lite"/>
    </source>
</evidence>
<sequence>MSSAALAPTTTTMAPPAPASPSSSPSSFSPPSSPGGTTTTTANIPLPSPPSSQQPISFPPSPTLAPLHFTHAAFFTLHEGRVEDFDTATDAVSAIVDAPLRVNPPQTRSPSPSPERPEETIAWEELRLGGPRRRRRRDRLWARIRGFFGL</sequence>
<gene>
    <name evidence="2" type="ORF">K402DRAFT_424239</name>
</gene>
<dbReference type="EMBL" id="ML977180">
    <property type="protein sequence ID" value="KAF1982849.1"/>
    <property type="molecule type" value="Genomic_DNA"/>
</dbReference>
<proteinExistence type="predicted"/>
<reference evidence="2" key="1">
    <citation type="journal article" date="2020" name="Stud. Mycol.">
        <title>101 Dothideomycetes genomes: a test case for predicting lifestyles and emergence of pathogens.</title>
        <authorList>
            <person name="Haridas S."/>
            <person name="Albert R."/>
            <person name="Binder M."/>
            <person name="Bloem J."/>
            <person name="Labutti K."/>
            <person name="Salamov A."/>
            <person name="Andreopoulos B."/>
            <person name="Baker S."/>
            <person name="Barry K."/>
            <person name="Bills G."/>
            <person name="Bluhm B."/>
            <person name="Cannon C."/>
            <person name="Castanera R."/>
            <person name="Culley D."/>
            <person name="Daum C."/>
            <person name="Ezra D."/>
            <person name="Gonzalez J."/>
            <person name="Henrissat B."/>
            <person name="Kuo A."/>
            <person name="Liang C."/>
            <person name="Lipzen A."/>
            <person name="Lutzoni F."/>
            <person name="Magnuson J."/>
            <person name="Mondo S."/>
            <person name="Nolan M."/>
            <person name="Ohm R."/>
            <person name="Pangilinan J."/>
            <person name="Park H.-J."/>
            <person name="Ramirez L."/>
            <person name="Alfaro M."/>
            <person name="Sun H."/>
            <person name="Tritt A."/>
            <person name="Yoshinaga Y."/>
            <person name="Zwiers L.-H."/>
            <person name="Turgeon B."/>
            <person name="Goodwin S."/>
            <person name="Spatafora J."/>
            <person name="Crous P."/>
            <person name="Grigoriev I."/>
        </authorList>
    </citation>
    <scope>NUCLEOTIDE SEQUENCE</scope>
    <source>
        <strain evidence="2">CBS 113979</strain>
    </source>
</reference>
<feature type="region of interest" description="Disordered" evidence="1">
    <location>
        <begin position="97"/>
        <end position="123"/>
    </location>
</feature>
<feature type="compositionally biased region" description="Pro residues" evidence="1">
    <location>
        <begin position="46"/>
        <end position="63"/>
    </location>
</feature>
<protein>
    <submittedName>
        <fullName evidence="2">Uncharacterized protein</fullName>
    </submittedName>
</protein>
<evidence type="ECO:0000313" key="2">
    <source>
        <dbReference type="EMBL" id="KAF1982849.1"/>
    </source>
</evidence>
<organism evidence="2 3">
    <name type="scientific">Aulographum hederae CBS 113979</name>
    <dbReference type="NCBI Taxonomy" id="1176131"/>
    <lineage>
        <taxon>Eukaryota</taxon>
        <taxon>Fungi</taxon>
        <taxon>Dikarya</taxon>
        <taxon>Ascomycota</taxon>
        <taxon>Pezizomycotina</taxon>
        <taxon>Dothideomycetes</taxon>
        <taxon>Pleosporomycetidae</taxon>
        <taxon>Aulographales</taxon>
        <taxon>Aulographaceae</taxon>
    </lineage>
</organism>
<dbReference type="AlphaFoldDB" id="A0A6G1GQ21"/>
<feature type="compositionally biased region" description="Low complexity" evidence="1">
    <location>
        <begin position="1"/>
        <end position="45"/>
    </location>
</feature>
<evidence type="ECO:0000313" key="3">
    <source>
        <dbReference type="Proteomes" id="UP000800041"/>
    </source>
</evidence>
<keyword evidence="3" id="KW-1185">Reference proteome</keyword>